<reference evidence="1" key="1">
    <citation type="submission" date="2014-12" db="EMBL/GenBank/DDBJ databases">
        <title>Insight into the proteome of Arion vulgaris.</title>
        <authorList>
            <person name="Aradska J."/>
            <person name="Bulat T."/>
            <person name="Smidak R."/>
            <person name="Sarate P."/>
            <person name="Gangsoo J."/>
            <person name="Sialana F."/>
            <person name="Bilban M."/>
            <person name="Lubec G."/>
        </authorList>
    </citation>
    <scope>NUCLEOTIDE SEQUENCE</scope>
    <source>
        <tissue evidence="1">Skin</tissue>
    </source>
</reference>
<name>A0A0B6ZE93_9EUPU</name>
<accession>A0A0B6ZE93</accession>
<gene>
    <name evidence="1" type="primary">ORF60669</name>
</gene>
<feature type="non-terminal residue" evidence="1">
    <location>
        <position position="1"/>
    </location>
</feature>
<evidence type="ECO:0000313" key="1">
    <source>
        <dbReference type="EMBL" id="CEK66919.1"/>
    </source>
</evidence>
<organism evidence="1">
    <name type="scientific">Arion vulgaris</name>
    <dbReference type="NCBI Taxonomy" id="1028688"/>
    <lineage>
        <taxon>Eukaryota</taxon>
        <taxon>Metazoa</taxon>
        <taxon>Spiralia</taxon>
        <taxon>Lophotrochozoa</taxon>
        <taxon>Mollusca</taxon>
        <taxon>Gastropoda</taxon>
        <taxon>Heterobranchia</taxon>
        <taxon>Euthyneura</taxon>
        <taxon>Panpulmonata</taxon>
        <taxon>Eupulmonata</taxon>
        <taxon>Stylommatophora</taxon>
        <taxon>Helicina</taxon>
        <taxon>Arionoidea</taxon>
        <taxon>Arionidae</taxon>
        <taxon>Arion</taxon>
    </lineage>
</organism>
<dbReference type="EMBL" id="HACG01020054">
    <property type="protein sequence ID" value="CEK66919.1"/>
    <property type="molecule type" value="Transcribed_RNA"/>
</dbReference>
<dbReference type="AlphaFoldDB" id="A0A0B6ZE93"/>
<sequence>SYLTMVINISYEFGITLPDSSNSSILSYWLSLYGAEPAAGVFACSPAAAGLKTKLCWLHFILFARVEFWLP</sequence>
<protein>
    <submittedName>
        <fullName evidence="1">Uncharacterized protein</fullName>
    </submittedName>
</protein>
<proteinExistence type="predicted"/>